<protein>
    <submittedName>
        <fullName evidence="1">SH3 domain-containing protein</fullName>
    </submittedName>
</protein>
<keyword evidence="2" id="KW-1185">Reference proteome</keyword>
<dbReference type="EMBL" id="JBHLUD010000007">
    <property type="protein sequence ID" value="MFC0544405.1"/>
    <property type="molecule type" value="Genomic_DNA"/>
</dbReference>
<name>A0ABV6MVQ1_9PSEU</name>
<evidence type="ECO:0000313" key="2">
    <source>
        <dbReference type="Proteomes" id="UP001589810"/>
    </source>
</evidence>
<sequence>MLGIPVLKLAVIGGVGVVAFAMIAHRNADASQSNAQCAFTVNADVLNVRAGPATTERVVGRLVQSQSTTAQPVVQNGFRQLDGARWASADYLVAAAGNTC</sequence>
<dbReference type="Proteomes" id="UP001589810">
    <property type="component" value="Unassembled WGS sequence"/>
</dbReference>
<organism evidence="1 2">
    <name type="scientific">Kutzneria chonburiensis</name>
    <dbReference type="NCBI Taxonomy" id="1483604"/>
    <lineage>
        <taxon>Bacteria</taxon>
        <taxon>Bacillati</taxon>
        <taxon>Actinomycetota</taxon>
        <taxon>Actinomycetes</taxon>
        <taxon>Pseudonocardiales</taxon>
        <taxon>Pseudonocardiaceae</taxon>
        <taxon>Kutzneria</taxon>
    </lineage>
</organism>
<dbReference type="RefSeq" id="WP_273935895.1">
    <property type="nucleotide sequence ID" value="NZ_CP097263.1"/>
</dbReference>
<evidence type="ECO:0000313" key="1">
    <source>
        <dbReference type="EMBL" id="MFC0544405.1"/>
    </source>
</evidence>
<accession>A0ABV6MVQ1</accession>
<proteinExistence type="predicted"/>
<gene>
    <name evidence="1" type="ORF">ACFFH7_23065</name>
</gene>
<dbReference type="Gene3D" id="2.30.30.40">
    <property type="entry name" value="SH3 Domains"/>
    <property type="match status" value="1"/>
</dbReference>
<comment type="caution">
    <text evidence="1">The sequence shown here is derived from an EMBL/GenBank/DDBJ whole genome shotgun (WGS) entry which is preliminary data.</text>
</comment>
<reference evidence="1 2" key="1">
    <citation type="submission" date="2024-09" db="EMBL/GenBank/DDBJ databases">
        <authorList>
            <person name="Sun Q."/>
            <person name="Mori K."/>
        </authorList>
    </citation>
    <scope>NUCLEOTIDE SEQUENCE [LARGE SCALE GENOMIC DNA]</scope>
    <source>
        <strain evidence="1 2">TBRC 1432</strain>
    </source>
</reference>